<dbReference type="InterPro" id="IPR006379">
    <property type="entry name" value="HAD-SF_hydro_IIB"/>
</dbReference>
<dbReference type="InterPro" id="IPR036412">
    <property type="entry name" value="HAD-like_sf"/>
</dbReference>
<dbReference type="Proteomes" id="UP001170651">
    <property type="component" value="Unassembled WGS sequence"/>
</dbReference>
<dbReference type="AlphaFoldDB" id="A0A9K3WSM9"/>
<dbReference type="GO" id="GO:0016791">
    <property type="term" value="F:phosphatase activity"/>
    <property type="evidence" value="ECO:0007669"/>
    <property type="project" value="TreeGrafter"/>
</dbReference>
<dbReference type="GO" id="GO:0005829">
    <property type="term" value="C:cytosol"/>
    <property type="evidence" value="ECO:0007669"/>
    <property type="project" value="TreeGrafter"/>
</dbReference>
<dbReference type="Gene3D" id="3.40.50.1000">
    <property type="entry name" value="HAD superfamily/HAD-like"/>
    <property type="match status" value="1"/>
</dbReference>
<comment type="caution">
    <text evidence="1">The sequence shown here is derived from an EMBL/GenBank/DDBJ whole genome shotgun (WGS) entry which is preliminary data.</text>
</comment>
<dbReference type="PROSITE" id="PS01229">
    <property type="entry name" value="COF_2"/>
    <property type="match status" value="1"/>
</dbReference>
<organism evidence="1 2">
    <name type="scientific">Candidatus Phytoplasma australasiaticum subsp. australasiaticum</name>
    <dbReference type="NCBI Taxonomy" id="2832407"/>
    <lineage>
        <taxon>Bacteria</taxon>
        <taxon>Bacillati</taxon>
        <taxon>Mycoplasmatota</taxon>
        <taxon>Mollicutes</taxon>
        <taxon>Acholeplasmatales</taxon>
        <taxon>Acholeplasmataceae</taxon>
        <taxon>Candidatus Phytoplasma</taxon>
        <taxon>16SrII (Peanut WB group)</taxon>
        <taxon>Candidatus Phytoplasma australasiaticum</taxon>
    </lineage>
</organism>
<dbReference type="NCBIfam" id="TIGR01484">
    <property type="entry name" value="HAD-SF-IIB"/>
    <property type="match status" value="1"/>
</dbReference>
<keyword evidence="2" id="KW-1185">Reference proteome</keyword>
<proteinExistence type="predicted"/>
<reference evidence="1 2" key="1">
    <citation type="journal article" date="2023" name="Int. J. Syst. Evol. Microbiol.">
        <title>The observation of taxonomic boundaries for the 16SrII and 16SrXXV phytoplasmas using genome-based delimitation.</title>
        <authorList>
            <person name="Rodrigues Jardim B."/>
            <person name="Tran-Nguyen L.T.T."/>
            <person name="Gambley C."/>
            <person name="Al-Sadi A.M."/>
            <person name="Al-Subhi A.M."/>
            <person name="Foissac X."/>
            <person name="Salar P."/>
            <person name="Cai H."/>
            <person name="Yang J.Y."/>
            <person name="Davis R."/>
            <person name="Jones L."/>
            <person name="Rodoni B."/>
            <person name="Constable F.E."/>
        </authorList>
    </citation>
    <scope>NUCLEOTIDE SEQUENCE [LARGE SCALE GENOMIC DNA]</scope>
    <source>
        <strain evidence="1">BAWM-OMN-P26</strain>
    </source>
</reference>
<dbReference type="PANTHER" id="PTHR10000:SF25">
    <property type="entry name" value="PHOSPHATASE YKRA-RELATED"/>
    <property type="match status" value="1"/>
</dbReference>
<dbReference type="InterPro" id="IPR023214">
    <property type="entry name" value="HAD_sf"/>
</dbReference>
<dbReference type="Gene3D" id="3.30.1240.10">
    <property type="match status" value="1"/>
</dbReference>
<dbReference type="EMBL" id="JAOSIW010000001">
    <property type="protein sequence ID" value="MDO8054283.1"/>
    <property type="molecule type" value="Genomic_DNA"/>
</dbReference>
<dbReference type="GO" id="GO:0000287">
    <property type="term" value="F:magnesium ion binding"/>
    <property type="evidence" value="ECO:0007669"/>
    <property type="project" value="TreeGrafter"/>
</dbReference>
<evidence type="ECO:0000313" key="2">
    <source>
        <dbReference type="Proteomes" id="UP001170651"/>
    </source>
</evidence>
<name>A0A9K3WSM9_9MOLU</name>
<keyword evidence="1" id="KW-0378">Hydrolase</keyword>
<dbReference type="Pfam" id="PF08282">
    <property type="entry name" value="Hydrolase_3"/>
    <property type="match status" value="1"/>
</dbReference>
<evidence type="ECO:0000313" key="1">
    <source>
        <dbReference type="EMBL" id="MDO8054283.1"/>
    </source>
</evidence>
<protein>
    <submittedName>
        <fullName evidence="1">Cof-type HAD-IIB family hydrolase</fullName>
    </submittedName>
</protein>
<gene>
    <name evidence="1" type="ORF">OC696_00130</name>
</gene>
<dbReference type="PANTHER" id="PTHR10000">
    <property type="entry name" value="PHOSPHOSERINE PHOSPHATASE"/>
    <property type="match status" value="1"/>
</dbReference>
<dbReference type="RefSeq" id="WP_213680281.1">
    <property type="nucleotide sequence ID" value="NZ_JAOSIV010000001.1"/>
</dbReference>
<accession>A0A9K3WSM9</accession>
<dbReference type="SUPFAM" id="SSF56784">
    <property type="entry name" value="HAD-like"/>
    <property type="match status" value="1"/>
</dbReference>
<sequence length="260" mass="30137">MKRIYFFDIDQTLYHNDKKIILPQTKKLILDLANKPDIILGIATGRNYRNLNVLGDLISCFQYFVIMNGAVTISKIDGIIDENPIPREYIECFVNKIKSFNILLAGVNVDKEVILYNPNLSDLSLVNYYQKELNYDLVYDLKFMSKIYFMVALGSDVKKIRNFMNNLNFLNVCFWQNHVDLTVNYVNKYYGISKVKSKYPDYQLICIGDGSNDVEMLSYADIGIAMGNSLYPRTKEVAKFIAPHIDSDQLYDFFQKNILI</sequence>